<keyword evidence="2" id="KW-1185">Reference proteome</keyword>
<name>A0ABV0RLH0_9TELE</name>
<protein>
    <submittedName>
        <fullName evidence="1">Uncharacterized protein</fullName>
    </submittedName>
</protein>
<evidence type="ECO:0000313" key="2">
    <source>
        <dbReference type="Proteomes" id="UP001434883"/>
    </source>
</evidence>
<dbReference type="Proteomes" id="UP001434883">
    <property type="component" value="Unassembled WGS sequence"/>
</dbReference>
<comment type="caution">
    <text evidence="1">The sequence shown here is derived from an EMBL/GenBank/DDBJ whole genome shotgun (WGS) entry which is preliminary data.</text>
</comment>
<proteinExistence type="predicted"/>
<accession>A0ABV0RLH0</accession>
<gene>
    <name evidence="1" type="ORF">XENOCAPTIV_022667</name>
</gene>
<dbReference type="EMBL" id="JAHRIN010050920">
    <property type="protein sequence ID" value="MEQ2209029.1"/>
    <property type="molecule type" value="Genomic_DNA"/>
</dbReference>
<reference evidence="1 2" key="1">
    <citation type="submission" date="2021-06" db="EMBL/GenBank/DDBJ databases">
        <authorList>
            <person name="Palmer J.M."/>
        </authorList>
    </citation>
    <scope>NUCLEOTIDE SEQUENCE [LARGE SCALE GENOMIC DNA]</scope>
    <source>
        <strain evidence="1 2">XC_2019</strain>
        <tissue evidence="1">Muscle</tissue>
    </source>
</reference>
<feature type="non-terminal residue" evidence="1">
    <location>
        <position position="1"/>
    </location>
</feature>
<sequence length="50" mass="5962">EDQPVTSKAKWNGLFDWKKDKKFFARFEETVSPEREFAVEDSKYSFVSLI</sequence>
<organism evidence="1 2">
    <name type="scientific">Xenoophorus captivus</name>
    <dbReference type="NCBI Taxonomy" id="1517983"/>
    <lineage>
        <taxon>Eukaryota</taxon>
        <taxon>Metazoa</taxon>
        <taxon>Chordata</taxon>
        <taxon>Craniata</taxon>
        <taxon>Vertebrata</taxon>
        <taxon>Euteleostomi</taxon>
        <taxon>Actinopterygii</taxon>
        <taxon>Neopterygii</taxon>
        <taxon>Teleostei</taxon>
        <taxon>Neoteleostei</taxon>
        <taxon>Acanthomorphata</taxon>
        <taxon>Ovalentaria</taxon>
        <taxon>Atherinomorphae</taxon>
        <taxon>Cyprinodontiformes</taxon>
        <taxon>Goodeidae</taxon>
        <taxon>Xenoophorus</taxon>
    </lineage>
</organism>
<evidence type="ECO:0000313" key="1">
    <source>
        <dbReference type="EMBL" id="MEQ2209029.1"/>
    </source>
</evidence>